<dbReference type="Pfam" id="PF00753">
    <property type="entry name" value="Lactamase_B"/>
    <property type="match status" value="1"/>
</dbReference>
<dbReference type="EMBL" id="LGVV01000040">
    <property type="protein sequence ID" value="KNX40777.1"/>
    <property type="molecule type" value="Genomic_DNA"/>
</dbReference>
<dbReference type="GO" id="GO:0004416">
    <property type="term" value="F:hydroxyacylglutathione hydrolase activity"/>
    <property type="evidence" value="ECO:0007669"/>
    <property type="project" value="UniProtKB-EC"/>
</dbReference>
<keyword evidence="3" id="KW-1185">Reference proteome</keyword>
<reference evidence="3" key="1">
    <citation type="submission" date="2015-07" db="EMBL/GenBank/DDBJ databases">
        <title>Draft Genome Sequence of Roseovarius tolerans EL-164, a producer of N-Acylated Alanine Methyl Esters (NAMEs).</title>
        <authorList>
            <person name="Voget S."/>
            <person name="Bruns H."/>
            <person name="Wagner-Doebler I."/>
            <person name="Schulz S."/>
            <person name="Daniel R."/>
        </authorList>
    </citation>
    <scope>NUCLEOTIDE SEQUENCE [LARGE SCALE GENOMIC DNA]</scope>
    <source>
        <strain evidence="3">EL-164</strain>
    </source>
</reference>
<comment type="caution">
    <text evidence="2">The sequence shown here is derived from an EMBL/GenBank/DDBJ whole genome shotgun (WGS) entry which is preliminary data.</text>
</comment>
<evidence type="ECO:0000313" key="2">
    <source>
        <dbReference type="EMBL" id="KNX40777.1"/>
    </source>
</evidence>
<keyword evidence="2" id="KW-0378">Hydrolase</keyword>
<dbReference type="SUPFAM" id="SSF56281">
    <property type="entry name" value="Metallo-hydrolase/oxidoreductase"/>
    <property type="match status" value="1"/>
</dbReference>
<dbReference type="Pfam" id="PF17778">
    <property type="entry name" value="WHD_BLACT"/>
    <property type="match status" value="1"/>
</dbReference>
<dbReference type="STRING" id="74031.SAMN04488077_1014"/>
<accession>A0A0L6CSM8</accession>
<dbReference type="CDD" id="cd16278">
    <property type="entry name" value="metallo-hydrolase-like_MBL-fold"/>
    <property type="match status" value="1"/>
</dbReference>
<evidence type="ECO:0000259" key="1">
    <source>
        <dbReference type="SMART" id="SM00849"/>
    </source>
</evidence>
<sequence>MRLEQGAAPPVGIAQPLGRDVRRILAPNPSPMTFWGTNTYLLGHRQIAVVDPGPDSDAHLAAILDALAPGQSISHIFVTHAHLDHSPLATRLGQETGAPVLAFGAARAGRSPVMEEIAQSAPIGGGEGVDTAFAPDINLRDQDCVEGDGWSVIALWTPGHFGNHLCFELGDTVLSGDLVMGWASSLVSPPDGDLTQFMASCARLQQRAAKVLFPGHGAPVTDPAARLDWLLAHRRMREAEILSTLADGPQTAAALAARIYTDTPAALLPAASRNVLAHLIDLTGKSLARPLGALDADTLFEPVASPPANS</sequence>
<dbReference type="AlphaFoldDB" id="A0A0L6CSM8"/>
<dbReference type="Gene3D" id="3.60.15.10">
    <property type="entry name" value="Ribonuclease Z/Hydroxyacylglutathione hydrolase-like"/>
    <property type="match status" value="1"/>
</dbReference>
<dbReference type="InterPro" id="IPR041516">
    <property type="entry name" value="LACTB2_WH"/>
</dbReference>
<dbReference type="Gene3D" id="1.10.10.10">
    <property type="entry name" value="Winged helix-like DNA-binding domain superfamily/Winged helix DNA-binding domain"/>
    <property type="match status" value="1"/>
</dbReference>
<dbReference type="EC" id="3.1.2.6" evidence="2"/>
<dbReference type="InterPro" id="IPR050662">
    <property type="entry name" value="Sec-metab_biosynth-thioest"/>
</dbReference>
<dbReference type="InterPro" id="IPR036866">
    <property type="entry name" value="RibonucZ/Hydroxyglut_hydro"/>
</dbReference>
<dbReference type="Proteomes" id="UP000037046">
    <property type="component" value="Unassembled WGS sequence"/>
</dbReference>
<organism evidence="2 3">
    <name type="scientific">Roseovarius tolerans</name>
    <dbReference type="NCBI Taxonomy" id="74031"/>
    <lineage>
        <taxon>Bacteria</taxon>
        <taxon>Pseudomonadati</taxon>
        <taxon>Pseudomonadota</taxon>
        <taxon>Alphaproteobacteria</taxon>
        <taxon>Rhodobacterales</taxon>
        <taxon>Roseobacteraceae</taxon>
        <taxon>Roseovarius</taxon>
    </lineage>
</organism>
<gene>
    <name evidence="2" type="primary">gloB_4</name>
    <name evidence="2" type="ORF">ROTO_26590</name>
</gene>
<dbReference type="PANTHER" id="PTHR23131">
    <property type="entry name" value="ENDORIBONUCLEASE LACTB2"/>
    <property type="match status" value="1"/>
</dbReference>
<feature type="domain" description="Metallo-beta-lactamase" evidence="1">
    <location>
        <begin position="36"/>
        <end position="216"/>
    </location>
</feature>
<dbReference type="PANTHER" id="PTHR23131:SF0">
    <property type="entry name" value="ENDORIBONUCLEASE LACTB2"/>
    <property type="match status" value="1"/>
</dbReference>
<protein>
    <submittedName>
        <fullName evidence="2">Hydroxyacylglutathione hydrolase</fullName>
        <ecNumber evidence="2">3.1.2.6</ecNumber>
    </submittedName>
</protein>
<evidence type="ECO:0000313" key="3">
    <source>
        <dbReference type="Proteomes" id="UP000037046"/>
    </source>
</evidence>
<dbReference type="OrthoDB" id="9788263at2"/>
<name>A0A0L6CSM8_9RHOB</name>
<dbReference type="InterPro" id="IPR036388">
    <property type="entry name" value="WH-like_DNA-bd_sf"/>
</dbReference>
<dbReference type="RefSeq" id="WP_050663522.1">
    <property type="nucleotide sequence ID" value="NZ_CP118494.1"/>
</dbReference>
<dbReference type="InterPro" id="IPR001279">
    <property type="entry name" value="Metallo-B-lactamas"/>
</dbReference>
<dbReference type="SMART" id="SM00849">
    <property type="entry name" value="Lactamase_B"/>
    <property type="match status" value="1"/>
</dbReference>
<proteinExistence type="predicted"/>
<dbReference type="PATRIC" id="fig|74031.6.peg.2711"/>